<dbReference type="PROSITE" id="PS00107">
    <property type="entry name" value="PROTEIN_KINASE_ATP"/>
    <property type="match status" value="1"/>
</dbReference>
<dbReference type="FunFam" id="1.10.510.10:FF:000118">
    <property type="entry name" value="G protein-coupled receptor kinase"/>
    <property type="match status" value="1"/>
</dbReference>
<keyword evidence="3 10" id="KW-0723">Serine/threonine-protein kinase</keyword>
<evidence type="ECO:0000256" key="8">
    <source>
        <dbReference type="PIRSR" id="PIRSR600239-51"/>
    </source>
</evidence>
<dbReference type="Gene3D" id="1.10.167.10">
    <property type="entry name" value="Regulator of G-protein Signalling 4, domain 2"/>
    <property type="match status" value="1"/>
</dbReference>
<dbReference type="Gene3D" id="2.30.29.30">
    <property type="entry name" value="Pleckstrin-homology domain (PH domain)/Phosphotyrosine-binding domain (PTB)"/>
    <property type="match status" value="1"/>
</dbReference>
<dbReference type="GO" id="GO:0001664">
    <property type="term" value="F:G protein-coupled receptor binding"/>
    <property type="evidence" value="ECO:0007669"/>
    <property type="project" value="TreeGrafter"/>
</dbReference>
<evidence type="ECO:0000256" key="3">
    <source>
        <dbReference type="ARBA" id="ARBA00022527"/>
    </source>
</evidence>
<name>A0A6P8YC81_THRPL</name>
<organism evidence="17">
    <name type="scientific">Thrips palmi</name>
    <name type="common">Melon thrips</name>
    <dbReference type="NCBI Taxonomy" id="161013"/>
    <lineage>
        <taxon>Eukaryota</taxon>
        <taxon>Metazoa</taxon>
        <taxon>Ecdysozoa</taxon>
        <taxon>Arthropoda</taxon>
        <taxon>Hexapoda</taxon>
        <taxon>Insecta</taxon>
        <taxon>Pterygota</taxon>
        <taxon>Neoptera</taxon>
        <taxon>Paraneoptera</taxon>
        <taxon>Thysanoptera</taxon>
        <taxon>Terebrantia</taxon>
        <taxon>Thripoidea</taxon>
        <taxon>Thripidae</taxon>
        <taxon>Thrips</taxon>
    </lineage>
</organism>
<evidence type="ECO:0000256" key="4">
    <source>
        <dbReference type="ARBA" id="ARBA00022679"/>
    </source>
</evidence>
<keyword evidence="6 10" id="KW-0418">Kinase</keyword>
<dbReference type="SMART" id="SM00220">
    <property type="entry name" value="S_TKc"/>
    <property type="match status" value="1"/>
</dbReference>
<dbReference type="InterPro" id="IPR036305">
    <property type="entry name" value="RGS_sf"/>
</dbReference>
<dbReference type="SUPFAM" id="SSF48097">
    <property type="entry name" value="Regulator of G-protein signaling, RGS"/>
    <property type="match status" value="1"/>
</dbReference>
<dbReference type="GO" id="GO:0009966">
    <property type="term" value="P:regulation of signal transduction"/>
    <property type="evidence" value="ECO:0007669"/>
    <property type="project" value="TreeGrafter"/>
</dbReference>
<feature type="binding site" evidence="9">
    <location>
        <position position="220"/>
    </location>
    <ligand>
        <name>ATP</name>
        <dbReference type="ChEBI" id="CHEBI:30616"/>
    </ligand>
</feature>
<dbReference type="SMART" id="SM00315">
    <property type="entry name" value="RGS"/>
    <property type="match status" value="1"/>
</dbReference>
<dbReference type="PROSITE" id="PS51285">
    <property type="entry name" value="AGC_KINASE_CTER"/>
    <property type="match status" value="1"/>
</dbReference>
<dbReference type="PRINTS" id="PR00717">
    <property type="entry name" value="GPCRKINASE"/>
</dbReference>
<dbReference type="InterPro" id="IPR000719">
    <property type="entry name" value="Prot_kinase_dom"/>
</dbReference>
<dbReference type="Pfam" id="PF00169">
    <property type="entry name" value="PH"/>
    <property type="match status" value="1"/>
</dbReference>
<keyword evidence="7 9" id="KW-0067">ATP-binding</keyword>
<dbReference type="SUPFAM" id="SSF50729">
    <property type="entry name" value="PH domain-like"/>
    <property type="match status" value="1"/>
</dbReference>
<dbReference type="CDD" id="cd08747">
    <property type="entry name" value="RGS_GRK2_GRK3"/>
    <property type="match status" value="1"/>
</dbReference>
<feature type="domain" description="Protein kinase" evidence="13">
    <location>
        <begin position="191"/>
        <end position="456"/>
    </location>
</feature>
<gene>
    <name evidence="17" type="primary">LOC117639615</name>
</gene>
<reference evidence="17" key="1">
    <citation type="submission" date="2025-08" db="UniProtKB">
        <authorList>
            <consortium name="RefSeq"/>
        </authorList>
    </citation>
    <scope>IDENTIFICATION</scope>
    <source>
        <tissue evidence="17">Total insect</tissue>
    </source>
</reference>
<dbReference type="KEGG" id="tpal:117639615"/>
<evidence type="ECO:0000259" key="14">
    <source>
        <dbReference type="PROSITE" id="PS50132"/>
    </source>
</evidence>
<dbReference type="InterPro" id="IPR016137">
    <property type="entry name" value="RGS"/>
</dbReference>
<keyword evidence="4 10" id="KW-0808">Transferase</keyword>
<feature type="domain" description="RGS" evidence="14">
    <location>
        <begin position="54"/>
        <end position="175"/>
    </location>
</feature>
<dbReference type="SMART" id="SM00133">
    <property type="entry name" value="S_TK_X"/>
    <property type="match status" value="1"/>
</dbReference>
<evidence type="ECO:0000313" key="16">
    <source>
        <dbReference type="Proteomes" id="UP000515158"/>
    </source>
</evidence>
<evidence type="ECO:0000259" key="13">
    <source>
        <dbReference type="PROSITE" id="PS50011"/>
    </source>
</evidence>
<dbReference type="GO" id="GO:0007186">
    <property type="term" value="P:G protein-coupled receptor signaling pathway"/>
    <property type="evidence" value="ECO:0007669"/>
    <property type="project" value="TreeGrafter"/>
</dbReference>
<evidence type="ECO:0000259" key="12">
    <source>
        <dbReference type="PROSITE" id="PS50003"/>
    </source>
</evidence>
<comment type="catalytic activity">
    <reaction evidence="1">
        <text>[G-protein-coupled receptor] + ATP = [G-protein-coupled receptor]-phosphate + ADP + H(+)</text>
        <dbReference type="Rhea" id="RHEA:12008"/>
        <dbReference type="Rhea" id="RHEA-COMP:11260"/>
        <dbReference type="Rhea" id="RHEA-COMP:11261"/>
        <dbReference type="ChEBI" id="CHEBI:15378"/>
        <dbReference type="ChEBI" id="CHEBI:30616"/>
        <dbReference type="ChEBI" id="CHEBI:43176"/>
        <dbReference type="ChEBI" id="CHEBI:68546"/>
        <dbReference type="ChEBI" id="CHEBI:456216"/>
        <dbReference type="EC" id="2.7.11.16"/>
    </reaction>
</comment>
<proteinExistence type="inferred from homology"/>
<dbReference type="InterPro" id="IPR000239">
    <property type="entry name" value="GPCR_kinase"/>
</dbReference>
<comment type="similarity">
    <text evidence="2 10">Belongs to the protein kinase superfamily. AGC Ser/Thr protein kinase family. GPRK subfamily.</text>
</comment>
<dbReference type="AlphaFoldDB" id="A0A6P8YC81"/>
<accession>A0A6P8YC81</accession>
<dbReference type="PROSITE" id="PS50132">
    <property type="entry name" value="RGS"/>
    <property type="match status" value="1"/>
</dbReference>
<dbReference type="InterPro" id="IPR001849">
    <property type="entry name" value="PH_domain"/>
</dbReference>
<dbReference type="RefSeq" id="XP_034231347.1">
    <property type="nucleotide sequence ID" value="XM_034375456.1"/>
</dbReference>
<protein>
    <recommendedName>
        <fullName evidence="10">G protein-coupled receptor kinase</fullName>
        <ecNumber evidence="10">2.7.11.-</ecNumber>
    </recommendedName>
</protein>
<dbReference type="GO" id="GO:0004703">
    <property type="term" value="F:G protein-coupled receptor kinase activity"/>
    <property type="evidence" value="ECO:0007669"/>
    <property type="project" value="UniProtKB-EC"/>
</dbReference>
<dbReference type="PROSITE" id="PS50003">
    <property type="entry name" value="PH_DOMAIN"/>
    <property type="match status" value="1"/>
</dbReference>
<dbReference type="GeneID" id="117639615"/>
<dbReference type="Gene3D" id="3.30.200.20">
    <property type="entry name" value="Phosphorylase Kinase, domain 1"/>
    <property type="match status" value="1"/>
</dbReference>
<dbReference type="FunCoup" id="A0A6P8YC81">
    <property type="interactions" value="465"/>
</dbReference>
<dbReference type="CTD" id="3355013"/>
<evidence type="ECO:0000256" key="9">
    <source>
        <dbReference type="PROSITE-ProRule" id="PRU10141"/>
    </source>
</evidence>
<feature type="region of interest" description="Disordered" evidence="11">
    <location>
        <begin position="676"/>
        <end position="695"/>
    </location>
</feature>
<evidence type="ECO:0000259" key="15">
    <source>
        <dbReference type="PROSITE" id="PS51285"/>
    </source>
</evidence>
<dbReference type="Gene3D" id="1.10.510.10">
    <property type="entry name" value="Transferase(Phosphotransferase) domain 1"/>
    <property type="match status" value="1"/>
</dbReference>
<dbReference type="InterPro" id="IPR008271">
    <property type="entry name" value="Ser/Thr_kinase_AS"/>
</dbReference>
<evidence type="ECO:0000256" key="6">
    <source>
        <dbReference type="ARBA" id="ARBA00022777"/>
    </source>
</evidence>
<feature type="domain" description="AGC-kinase C-terminal" evidence="15">
    <location>
        <begin position="457"/>
        <end position="524"/>
    </location>
</feature>
<evidence type="ECO:0000256" key="11">
    <source>
        <dbReference type="SAM" id="MobiDB-lite"/>
    </source>
</evidence>
<evidence type="ECO:0000256" key="5">
    <source>
        <dbReference type="ARBA" id="ARBA00022741"/>
    </source>
</evidence>
<dbReference type="Pfam" id="PF00615">
    <property type="entry name" value="RGS"/>
    <property type="match status" value="1"/>
</dbReference>
<dbReference type="InterPro" id="IPR017441">
    <property type="entry name" value="Protein_kinase_ATP_BS"/>
</dbReference>
<dbReference type="PANTHER" id="PTHR24355:SF18">
    <property type="entry name" value="G PROTEIN-COUPLED RECEPTOR KINASE"/>
    <property type="match status" value="1"/>
</dbReference>
<dbReference type="InterPro" id="IPR011993">
    <property type="entry name" value="PH-like_dom_sf"/>
</dbReference>
<dbReference type="SUPFAM" id="SSF56112">
    <property type="entry name" value="Protein kinase-like (PK-like)"/>
    <property type="match status" value="1"/>
</dbReference>
<dbReference type="GO" id="GO:0005524">
    <property type="term" value="F:ATP binding"/>
    <property type="evidence" value="ECO:0007669"/>
    <property type="project" value="UniProtKB-UniRule"/>
</dbReference>
<dbReference type="PANTHER" id="PTHR24355">
    <property type="entry name" value="G PROTEIN-COUPLED RECEPTOR KINASE/RIBOSOMAL PROTEIN S6 KINASE"/>
    <property type="match status" value="1"/>
</dbReference>
<dbReference type="FunFam" id="3.30.200.20:FF:000068">
    <property type="entry name" value="G protein-coupled receptor kinase"/>
    <property type="match status" value="1"/>
</dbReference>
<sequence length="695" mass="79438">MADLEAVLADVSYLMAMEKSKCTPAARASKKIILPDPSVKSVMHKSMLRNGEVAFDKIFNQILGYLLFKDFCENVAEEPIPQLRFYEEIKAYEKLETAEERRTAARIIYDNFIMKELLAHSHDYSKQAVMHVQKHLTKNEVPPNLFEPYIEEIFNHLRGEPFRKFLESDKYTRFCQWKNVEKGINLTMNDFSVHRIIGRGGFGEVYGCRKADTGKMYAMKCLDKKRIKMKQGETLALNERVMLILVSTGVDCPFIVCMTYAFQTPDKLCFILDLMNGGDLHYHLSQHGVFNEPEMKFYAAEVILGLEHMHRRHIVYRDLKPANILLDEHGHIRISDLGLACDFTKKKPHASVGTHGYMAPEVLSKGTQYDDSADWFSFGCMLYKLLKGHSPFRQHKTKDKHEIDRMTLTMNVELPETFSKDLRSLLEGLLQRDIDKRLGCRGNGYGADEVKEHSFFAGMDWQQVYLQKYTPPLIPPRGEVNAADAFDIGSFDEEDTKGIRLTEADQGIYTHFNVTISERWQTEVAETVFETINQEADKSEQKKKAKQKPKFDEDEKESDCILHGYIKKLGGPFASAWQTRYAKLYPNRVELHPESGSTKPELVFMDQIEDVSADLVHVKGEQCIVVRTREGKIVLTNPDEIGLNEWAISLRSAHKCSLELLGNMAKKAGKIYGTEREGAANNKNPVISSRNTNGN</sequence>
<dbReference type="Proteomes" id="UP000515158">
    <property type="component" value="Unplaced"/>
</dbReference>
<evidence type="ECO:0000256" key="7">
    <source>
        <dbReference type="ARBA" id="ARBA00022840"/>
    </source>
</evidence>
<feature type="compositionally biased region" description="Polar residues" evidence="11">
    <location>
        <begin position="681"/>
        <end position="695"/>
    </location>
</feature>
<dbReference type="InterPro" id="IPR000961">
    <property type="entry name" value="AGC-kinase_C"/>
</dbReference>
<keyword evidence="17" id="KW-0675">Receptor</keyword>
<dbReference type="InParanoid" id="A0A6P8YC81"/>
<feature type="active site" description="Proton acceptor" evidence="8">
    <location>
        <position position="318"/>
    </location>
</feature>
<evidence type="ECO:0000256" key="2">
    <source>
        <dbReference type="ARBA" id="ARBA00009793"/>
    </source>
</evidence>
<keyword evidence="5 9" id="KW-0547">Nucleotide-binding</keyword>
<evidence type="ECO:0000313" key="17">
    <source>
        <dbReference type="RefSeq" id="XP_034231347.1"/>
    </source>
</evidence>
<dbReference type="PROSITE" id="PS00108">
    <property type="entry name" value="PROTEIN_KINASE_ST"/>
    <property type="match status" value="1"/>
</dbReference>
<dbReference type="InterPro" id="IPR011009">
    <property type="entry name" value="Kinase-like_dom_sf"/>
</dbReference>
<dbReference type="OrthoDB" id="354826at2759"/>
<feature type="domain" description="PH" evidence="12">
    <location>
        <begin position="559"/>
        <end position="655"/>
    </location>
</feature>
<dbReference type="PROSITE" id="PS50011">
    <property type="entry name" value="PROTEIN_KINASE_DOM"/>
    <property type="match status" value="1"/>
</dbReference>
<evidence type="ECO:0000256" key="10">
    <source>
        <dbReference type="RuleBase" id="RU000308"/>
    </source>
</evidence>
<dbReference type="CDD" id="cd01240">
    <property type="entry name" value="PH_GRK2_subgroup"/>
    <property type="match status" value="1"/>
</dbReference>
<dbReference type="Pfam" id="PF00069">
    <property type="entry name" value="Pkinase"/>
    <property type="match status" value="1"/>
</dbReference>
<dbReference type="SMART" id="SM00233">
    <property type="entry name" value="PH"/>
    <property type="match status" value="1"/>
</dbReference>
<evidence type="ECO:0000256" key="1">
    <source>
        <dbReference type="ARBA" id="ARBA00001256"/>
    </source>
</evidence>
<dbReference type="EC" id="2.7.11.-" evidence="10"/>
<keyword evidence="16" id="KW-1185">Reference proteome</keyword>
<dbReference type="InterPro" id="IPR044926">
    <property type="entry name" value="RGS_subdomain_2"/>
</dbReference>